<reference evidence="1 2" key="1">
    <citation type="submission" date="2019-03" db="EMBL/GenBank/DDBJ databases">
        <title>The genome sequence of a newly discovered highly antifungal drug resistant Aspergillus species, Aspergillus tanneri NIH 1004.</title>
        <authorList>
            <person name="Mounaud S."/>
            <person name="Singh I."/>
            <person name="Joardar V."/>
            <person name="Pakala S."/>
            <person name="Pakala S."/>
            <person name="Venepally P."/>
            <person name="Hoover J."/>
            <person name="Nierman W."/>
            <person name="Chung J."/>
            <person name="Losada L."/>
        </authorList>
    </citation>
    <scope>NUCLEOTIDE SEQUENCE [LARGE SCALE GENOMIC DNA]</scope>
    <source>
        <strain evidence="1 2">NIH1004</strain>
    </source>
</reference>
<proteinExistence type="predicted"/>
<accession>A0A4S3JXT8</accession>
<comment type="caution">
    <text evidence="1">The sequence shown here is derived from an EMBL/GenBank/DDBJ whole genome shotgun (WGS) entry which is preliminary data.</text>
</comment>
<evidence type="ECO:0000313" key="1">
    <source>
        <dbReference type="EMBL" id="THD00184.1"/>
    </source>
</evidence>
<dbReference type="Proteomes" id="UP000308092">
    <property type="component" value="Unassembled WGS sequence"/>
</dbReference>
<dbReference type="EMBL" id="SOSA01000005">
    <property type="protein sequence ID" value="THD00184.1"/>
    <property type="molecule type" value="Genomic_DNA"/>
</dbReference>
<name>A0A4S3JXT8_9EURO</name>
<dbReference type="VEuPathDB" id="FungiDB:EYZ11_000375"/>
<keyword evidence="2" id="KW-1185">Reference proteome</keyword>
<dbReference type="AlphaFoldDB" id="A0A4S3JXT8"/>
<gene>
    <name evidence="1" type="ORF">EYZ11_000375</name>
</gene>
<protein>
    <submittedName>
        <fullName evidence="1">Uncharacterized protein</fullName>
    </submittedName>
</protein>
<sequence length="61" mass="6938">MNTEETATLQGELHICAEVDCAPLAFRFSKTDGVKVGDENERRYNAIKKSSFIAQRVQRTY</sequence>
<evidence type="ECO:0000313" key="2">
    <source>
        <dbReference type="Proteomes" id="UP000308092"/>
    </source>
</evidence>
<organism evidence="1 2">
    <name type="scientific">Aspergillus tanneri</name>
    <dbReference type="NCBI Taxonomy" id="1220188"/>
    <lineage>
        <taxon>Eukaryota</taxon>
        <taxon>Fungi</taxon>
        <taxon>Dikarya</taxon>
        <taxon>Ascomycota</taxon>
        <taxon>Pezizomycotina</taxon>
        <taxon>Eurotiomycetes</taxon>
        <taxon>Eurotiomycetidae</taxon>
        <taxon>Eurotiales</taxon>
        <taxon>Aspergillaceae</taxon>
        <taxon>Aspergillus</taxon>
        <taxon>Aspergillus subgen. Circumdati</taxon>
    </lineage>
</organism>